<dbReference type="Pfam" id="PF00651">
    <property type="entry name" value="BTB"/>
    <property type="match status" value="1"/>
</dbReference>
<dbReference type="SUPFAM" id="SSF54695">
    <property type="entry name" value="POZ domain"/>
    <property type="match status" value="1"/>
</dbReference>
<dbReference type="OrthoDB" id="45365at2759"/>
<dbReference type="Proteomes" id="UP000198287">
    <property type="component" value="Unassembled WGS sequence"/>
</dbReference>
<accession>A0A226D3Z7</accession>
<evidence type="ECO:0000313" key="2">
    <source>
        <dbReference type="EMBL" id="OXA39949.1"/>
    </source>
</evidence>
<dbReference type="Gene3D" id="1.25.40.420">
    <property type="match status" value="1"/>
</dbReference>
<evidence type="ECO:0000313" key="3">
    <source>
        <dbReference type="Proteomes" id="UP000198287"/>
    </source>
</evidence>
<dbReference type="EMBL" id="LNIX01000036">
    <property type="protein sequence ID" value="OXA39949.1"/>
    <property type="molecule type" value="Genomic_DNA"/>
</dbReference>
<organism evidence="2 3">
    <name type="scientific">Folsomia candida</name>
    <name type="common">Springtail</name>
    <dbReference type="NCBI Taxonomy" id="158441"/>
    <lineage>
        <taxon>Eukaryota</taxon>
        <taxon>Metazoa</taxon>
        <taxon>Ecdysozoa</taxon>
        <taxon>Arthropoda</taxon>
        <taxon>Hexapoda</taxon>
        <taxon>Collembola</taxon>
        <taxon>Entomobryomorpha</taxon>
        <taxon>Isotomoidea</taxon>
        <taxon>Isotomidae</taxon>
        <taxon>Proisotominae</taxon>
        <taxon>Folsomia</taxon>
    </lineage>
</organism>
<comment type="caution">
    <text evidence="2">The sequence shown here is derived from an EMBL/GenBank/DDBJ whole genome shotgun (WGS) entry which is preliminary data.</text>
</comment>
<dbReference type="OMA" id="HRMILIC"/>
<dbReference type="InterPro" id="IPR000210">
    <property type="entry name" value="BTB/POZ_dom"/>
</dbReference>
<protein>
    <submittedName>
        <fullName evidence="2">BTB/POZ domain-containing protein 2</fullName>
    </submittedName>
</protein>
<dbReference type="Gene3D" id="3.30.710.10">
    <property type="entry name" value="Potassium Channel Kv1.1, Chain A"/>
    <property type="match status" value="1"/>
</dbReference>
<dbReference type="InterPro" id="IPR011333">
    <property type="entry name" value="SKP1/BTB/POZ_sf"/>
</dbReference>
<dbReference type="InterPro" id="IPR011705">
    <property type="entry name" value="BACK"/>
</dbReference>
<dbReference type="SMART" id="SM00875">
    <property type="entry name" value="BACK"/>
    <property type="match status" value="1"/>
</dbReference>
<dbReference type="AlphaFoldDB" id="A0A226D3Z7"/>
<name>A0A226D3Z7_FOLCA</name>
<sequence length="309" mass="35186">MADDPAILNDCQGLSAKWKWTYRHEDRLRNLLYTGFQSDLVLHLRPAGTKVPVHKIFLQAGSPVLNSRIMSNGTKEELIIENVDTRVFQKFLMFLYTGKSNAKIGSALPLLQLATEYEVNGLRDYCVNILKGTLTLENVLSLFSSGMEYAHGDFIQYTLNFICENASKVLQSEKFTQLRLDCLIEIIQEDSLQVKDEMEVFDAVNRWGLAECARQSLDPDDLENLQKCLTKPLKHIRFPLMDPADFALIVKPKKLLKLEELVDLLASFLVPVEKREMLVLGTFVSTPRQYTGAKNDDHPISTQTIIIYQ</sequence>
<gene>
    <name evidence="2" type="ORF">Fcan01_25239</name>
</gene>
<dbReference type="PROSITE" id="PS50097">
    <property type="entry name" value="BTB"/>
    <property type="match status" value="1"/>
</dbReference>
<dbReference type="Pfam" id="PF07707">
    <property type="entry name" value="BACK"/>
    <property type="match status" value="1"/>
</dbReference>
<dbReference type="PANTHER" id="PTHR45774:SF3">
    <property type="entry name" value="BTB (POZ) DOMAIN-CONTAINING 2B-RELATED"/>
    <property type="match status" value="1"/>
</dbReference>
<evidence type="ECO:0000259" key="1">
    <source>
        <dbReference type="PROSITE" id="PS50097"/>
    </source>
</evidence>
<keyword evidence="3" id="KW-1185">Reference proteome</keyword>
<dbReference type="SMART" id="SM00225">
    <property type="entry name" value="BTB"/>
    <property type="match status" value="1"/>
</dbReference>
<reference evidence="2 3" key="1">
    <citation type="submission" date="2015-12" db="EMBL/GenBank/DDBJ databases">
        <title>The genome of Folsomia candida.</title>
        <authorList>
            <person name="Faddeeva A."/>
            <person name="Derks M.F."/>
            <person name="Anvar Y."/>
            <person name="Smit S."/>
            <person name="Van Straalen N."/>
            <person name="Roelofs D."/>
        </authorList>
    </citation>
    <scope>NUCLEOTIDE SEQUENCE [LARGE SCALE GENOMIC DNA]</scope>
    <source>
        <strain evidence="2 3">VU population</strain>
        <tissue evidence="2">Whole body</tissue>
    </source>
</reference>
<feature type="domain" description="BTB" evidence="1">
    <location>
        <begin position="38"/>
        <end position="104"/>
    </location>
</feature>
<dbReference type="PANTHER" id="PTHR45774">
    <property type="entry name" value="BTB/POZ DOMAIN-CONTAINING"/>
    <property type="match status" value="1"/>
</dbReference>
<proteinExistence type="predicted"/>